<dbReference type="RefSeq" id="XP_052945984.1">
    <property type="nucleotide sequence ID" value="XM_053093142.1"/>
</dbReference>
<dbReference type="AlphaFoldDB" id="A0AA38LSU1"/>
<evidence type="ECO:0000313" key="3">
    <source>
        <dbReference type="Proteomes" id="UP001164286"/>
    </source>
</evidence>
<dbReference type="Proteomes" id="UP001164286">
    <property type="component" value="Unassembled WGS sequence"/>
</dbReference>
<evidence type="ECO:0000313" key="2">
    <source>
        <dbReference type="EMBL" id="KAI9636207.1"/>
    </source>
</evidence>
<keyword evidence="3" id="KW-1185">Reference proteome</keyword>
<dbReference type="EMBL" id="JAKWFO010000005">
    <property type="protein sequence ID" value="KAI9636207.1"/>
    <property type="molecule type" value="Genomic_DNA"/>
</dbReference>
<feature type="compositionally biased region" description="Polar residues" evidence="1">
    <location>
        <begin position="67"/>
        <end position="86"/>
    </location>
</feature>
<gene>
    <name evidence="2" type="ORF">MKK02DRAFT_44911</name>
</gene>
<feature type="region of interest" description="Disordered" evidence="1">
    <location>
        <begin position="140"/>
        <end position="164"/>
    </location>
</feature>
<evidence type="ECO:0000256" key="1">
    <source>
        <dbReference type="SAM" id="MobiDB-lite"/>
    </source>
</evidence>
<feature type="region of interest" description="Disordered" evidence="1">
    <location>
        <begin position="44"/>
        <end position="114"/>
    </location>
</feature>
<comment type="caution">
    <text evidence="2">The sequence shown here is derived from an EMBL/GenBank/DDBJ whole genome shotgun (WGS) entry which is preliminary data.</text>
</comment>
<name>A0AA38LSU1_9TREE</name>
<organism evidence="2 3">
    <name type="scientific">Dioszegia hungarica</name>
    <dbReference type="NCBI Taxonomy" id="4972"/>
    <lineage>
        <taxon>Eukaryota</taxon>
        <taxon>Fungi</taxon>
        <taxon>Dikarya</taxon>
        <taxon>Basidiomycota</taxon>
        <taxon>Agaricomycotina</taxon>
        <taxon>Tremellomycetes</taxon>
        <taxon>Tremellales</taxon>
        <taxon>Bulleribasidiaceae</taxon>
        <taxon>Dioszegia</taxon>
    </lineage>
</organism>
<accession>A0AA38LSU1</accession>
<sequence length="283" mass="31364">MIAPTSRTVPPARIGALGRTPMITLQPEIQPISLERQKPLISHISYDSPPAEPTSSAYQNPLIHPVNYTSSPSEAPSLSAQAQPRTTPRAAGSPDIVRNRPIIKLQRADTSPPDMALPLPLPLVMHSAETDVSAPTARLDQLFTPPRPPLPPPHSREPTPPRARIRLDTTHDNPFLSEQNPFITFQHVPSPHHDEQHDTGVQKLAFPFSSPPLAPSDLAPSAYSYLAEPYDYCHGGMAEEIDAQWDLSEWEAARGEQGEREERRFDGTRMDCKDFWKARPAVI</sequence>
<feature type="compositionally biased region" description="Basic and acidic residues" evidence="1">
    <location>
        <begin position="154"/>
        <end position="164"/>
    </location>
</feature>
<proteinExistence type="predicted"/>
<protein>
    <submittedName>
        <fullName evidence="2">Uncharacterized protein</fullName>
    </submittedName>
</protein>
<reference evidence="2" key="1">
    <citation type="journal article" date="2022" name="G3 (Bethesda)">
        <title>High quality genome of the basidiomycete yeast Dioszegia hungarica PDD-24b-2 isolated from cloud water.</title>
        <authorList>
            <person name="Jarrige D."/>
            <person name="Haridas S."/>
            <person name="Bleykasten-Grosshans C."/>
            <person name="Joly M."/>
            <person name="Nadalig T."/>
            <person name="Sancelme M."/>
            <person name="Vuilleumier S."/>
            <person name="Grigoriev I.V."/>
            <person name="Amato P."/>
            <person name="Bringel F."/>
        </authorList>
    </citation>
    <scope>NUCLEOTIDE SEQUENCE</scope>
    <source>
        <strain evidence="2">PDD-24b-2</strain>
    </source>
</reference>
<dbReference type="GeneID" id="77732347"/>